<keyword evidence="2" id="KW-0812">Transmembrane</keyword>
<evidence type="ECO:0000313" key="3">
    <source>
        <dbReference type="EMBL" id="CAA9397645.1"/>
    </source>
</evidence>
<feature type="region of interest" description="Disordered" evidence="1">
    <location>
        <begin position="51"/>
        <end position="77"/>
    </location>
</feature>
<evidence type="ECO:0000256" key="2">
    <source>
        <dbReference type="SAM" id="Phobius"/>
    </source>
</evidence>
<feature type="compositionally biased region" description="Low complexity" evidence="1">
    <location>
        <begin position="51"/>
        <end position="66"/>
    </location>
</feature>
<sequence>MELLETNDDPGAFERFTTAAWQRLGVRIAVGVAVALAAGVGIWTTIAGDDASPAASPAGAESLPAPATTPRDPDYYEPPPWVVSREIDWEVLGRLKVDLESPVYVVTFTAVNRSDETRRPNLKAVGRFVDDPGFRFTATCTGFDNPETEELRPLLTGVGPGEQVEVRCIDTMEYSGNRPDLDPRTLQIQGLPYDGVGGGPTVLYGVPGTTT</sequence>
<reference evidence="3" key="1">
    <citation type="submission" date="2020-02" db="EMBL/GenBank/DDBJ databases">
        <authorList>
            <person name="Meier V. D."/>
        </authorList>
    </citation>
    <scope>NUCLEOTIDE SEQUENCE</scope>
    <source>
        <strain evidence="3">AVDCRST_MAG47</strain>
    </source>
</reference>
<dbReference type="EMBL" id="CADCUK010000212">
    <property type="protein sequence ID" value="CAA9397645.1"/>
    <property type="molecule type" value="Genomic_DNA"/>
</dbReference>
<evidence type="ECO:0000256" key="1">
    <source>
        <dbReference type="SAM" id="MobiDB-lite"/>
    </source>
</evidence>
<keyword evidence="2" id="KW-1133">Transmembrane helix</keyword>
<proteinExistence type="predicted"/>
<dbReference type="AlphaFoldDB" id="A0A6J4NTZ4"/>
<organism evidence="3">
    <name type="scientific">uncultured Nocardioidaceae bacterium</name>
    <dbReference type="NCBI Taxonomy" id="253824"/>
    <lineage>
        <taxon>Bacteria</taxon>
        <taxon>Bacillati</taxon>
        <taxon>Actinomycetota</taxon>
        <taxon>Actinomycetes</taxon>
        <taxon>Propionibacteriales</taxon>
        <taxon>Nocardioidaceae</taxon>
        <taxon>environmental samples</taxon>
    </lineage>
</organism>
<keyword evidence="2" id="KW-0472">Membrane</keyword>
<feature type="transmembrane region" description="Helical" evidence="2">
    <location>
        <begin position="24"/>
        <end position="46"/>
    </location>
</feature>
<protein>
    <submittedName>
        <fullName evidence="3">Uncharacterized protein</fullName>
    </submittedName>
</protein>
<name>A0A6J4NTZ4_9ACTN</name>
<gene>
    <name evidence="3" type="ORF">AVDCRST_MAG47-3218</name>
</gene>
<accession>A0A6J4NTZ4</accession>